<accession>A0A2Z4IMW0</accession>
<evidence type="ECO:0000313" key="1">
    <source>
        <dbReference type="EMBL" id="AWW32174.1"/>
    </source>
</evidence>
<protein>
    <recommendedName>
        <fullName evidence="3">Phage protein</fullName>
    </recommendedName>
</protein>
<dbReference type="RefSeq" id="WP_112785547.1">
    <property type="nucleotide sequence ID" value="NZ_CP030041.1"/>
</dbReference>
<gene>
    <name evidence="1" type="ORF">DN752_19635</name>
</gene>
<evidence type="ECO:0000313" key="2">
    <source>
        <dbReference type="Proteomes" id="UP000248688"/>
    </source>
</evidence>
<dbReference type="EMBL" id="CP030041">
    <property type="protein sequence ID" value="AWW32174.1"/>
    <property type="molecule type" value="Genomic_DNA"/>
</dbReference>
<dbReference type="KEGG" id="est:DN752_19635"/>
<keyword evidence="2" id="KW-1185">Reference proteome</keyword>
<sequence length="99" mass="11386">MIKEVKFNGEKKTLKLGYKAIKAMSDAQKKGMSEMEVMETAALAGFQSADRSEGRDLTTHEELLDWLEEDDDFFWEIQKALEEFSENFSNRAKAKEEKG</sequence>
<proteinExistence type="predicted"/>
<evidence type="ECO:0008006" key="3">
    <source>
        <dbReference type="Google" id="ProtNLM"/>
    </source>
</evidence>
<dbReference type="AlphaFoldDB" id="A0A2Z4IMW0"/>
<name>A0A2Z4IMW0_9BACT</name>
<dbReference type="Proteomes" id="UP000248688">
    <property type="component" value="Chromosome"/>
</dbReference>
<organism evidence="1 2">
    <name type="scientific">Echinicola strongylocentroti</name>
    <dbReference type="NCBI Taxonomy" id="1795355"/>
    <lineage>
        <taxon>Bacteria</taxon>
        <taxon>Pseudomonadati</taxon>
        <taxon>Bacteroidota</taxon>
        <taxon>Cytophagia</taxon>
        <taxon>Cytophagales</taxon>
        <taxon>Cyclobacteriaceae</taxon>
        <taxon>Echinicola</taxon>
    </lineage>
</organism>
<reference evidence="1 2" key="1">
    <citation type="submission" date="2018-06" db="EMBL/GenBank/DDBJ databases">
        <title>Echinicola strongylocentroti sp. nov., isolated from a sea urchin Strongylocentrotus intermedius.</title>
        <authorList>
            <person name="Bae S.S."/>
        </authorList>
    </citation>
    <scope>NUCLEOTIDE SEQUENCE [LARGE SCALE GENOMIC DNA]</scope>
    <source>
        <strain evidence="1 2">MEBiC08714</strain>
    </source>
</reference>